<dbReference type="Proteomes" id="UP000184406">
    <property type="component" value="Unassembled WGS sequence"/>
</dbReference>
<keyword evidence="1" id="KW-0812">Transmembrane</keyword>
<feature type="transmembrane region" description="Helical" evidence="1">
    <location>
        <begin position="12"/>
        <end position="35"/>
    </location>
</feature>
<organism evidence="2 3">
    <name type="scientific">Arenibacter palladensis</name>
    <dbReference type="NCBI Taxonomy" id="237373"/>
    <lineage>
        <taxon>Bacteria</taxon>
        <taxon>Pseudomonadati</taxon>
        <taxon>Bacteroidota</taxon>
        <taxon>Flavobacteriia</taxon>
        <taxon>Flavobacteriales</taxon>
        <taxon>Flavobacteriaceae</taxon>
        <taxon>Arenibacter</taxon>
    </lineage>
</organism>
<feature type="transmembrane region" description="Helical" evidence="1">
    <location>
        <begin position="41"/>
        <end position="60"/>
    </location>
</feature>
<feature type="transmembrane region" description="Helical" evidence="1">
    <location>
        <begin position="162"/>
        <end position="178"/>
    </location>
</feature>
<dbReference type="OrthoDB" id="1467772at2"/>
<feature type="transmembrane region" description="Helical" evidence="1">
    <location>
        <begin position="98"/>
        <end position="117"/>
    </location>
</feature>
<evidence type="ECO:0000313" key="2">
    <source>
        <dbReference type="EMBL" id="SHG09745.1"/>
    </source>
</evidence>
<feature type="transmembrane region" description="Helical" evidence="1">
    <location>
        <begin position="223"/>
        <end position="242"/>
    </location>
</feature>
<feature type="transmembrane region" description="Helical" evidence="1">
    <location>
        <begin position="198"/>
        <end position="217"/>
    </location>
</feature>
<evidence type="ECO:0000256" key="1">
    <source>
        <dbReference type="SAM" id="Phobius"/>
    </source>
</evidence>
<dbReference type="AlphaFoldDB" id="A0A1M5H1E2"/>
<keyword evidence="1" id="KW-1133">Transmembrane helix</keyword>
<sequence>MNWRRYLFHFYLDASIHVALAVFAFIEITCVFFGLSRDNHIAYLVFFGTIACYNFVKYGVEAKKYFLVANTYHKNIQVVSFIAGAFALYHSFFMSFETWIGISILLVLTSLYAVPLLPNAKNLRSLGGLKIFIVALVWAGTTVVLPIIAADMVLDWDVAVELVQRFLMVLILMLPFEIRDLDYDDPELRTLPQRYGYLKTKVFGAVGAVVFFFLTFLKDYLTYFEVLGKGLAFLGLGVLMLATRRNQSQFFSSFWVEAIPIFWWVCILLLDVFLNP</sequence>
<feature type="transmembrane region" description="Helical" evidence="1">
    <location>
        <begin position="72"/>
        <end position="92"/>
    </location>
</feature>
<dbReference type="RefSeq" id="WP_072865490.1">
    <property type="nucleotide sequence ID" value="NZ_FQUX01000012.1"/>
</dbReference>
<protein>
    <recommendedName>
        <fullName evidence="4">UbiA prenyltransferase family protein</fullName>
    </recommendedName>
</protein>
<name>A0A1M5H1E2_9FLAO</name>
<evidence type="ECO:0000313" key="3">
    <source>
        <dbReference type="Proteomes" id="UP000184406"/>
    </source>
</evidence>
<accession>A0A1M5H1E2</accession>
<gene>
    <name evidence="2" type="ORF">SAMN03080594_112115</name>
</gene>
<evidence type="ECO:0008006" key="4">
    <source>
        <dbReference type="Google" id="ProtNLM"/>
    </source>
</evidence>
<proteinExistence type="predicted"/>
<feature type="transmembrane region" description="Helical" evidence="1">
    <location>
        <begin position="254"/>
        <end position="274"/>
    </location>
</feature>
<keyword evidence="1" id="KW-0472">Membrane</keyword>
<feature type="transmembrane region" description="Helical" evidence="1">
    <location>
        <begin position="129"/>
        <end position="150"/>
    </location>
</feature>
<reference evidence="3" key="1">
    <citation type="submission" date="2016-11" db="EMBL/GenBank/DDBJ databases">
        <authorList>
            <person name="Varghese N."/>
            <person name="Submissions S."/>
        </authorList>
    </citation>
    <scope>NUCLEOTIDE SEQUENCE [LARGE SCALE GENOMIC DNA]</scope>
    <source>
        <strain evidence="3">DSM 17539</strain>
    </source>
</reference>
<dbReference type="EMBL" id="FQUX01000012">
    <property type="protein sequence ID" value="SHG09745.1"/>
    <property type="molecule type" value="Genomic_DNA"/>
</dbReference>
<keyword evidence="3" id="KW-1185">Reference proteome</keyword>